<evidence type="ECO:0000259" key="10">
    <source>
        <dbReference type="PROSITE" id="PS50110"/>
    </source>
</evidence>
<dbReference type="GO" id="GO:0003677">
    <property type="term" value="F:DNA binding"/>
    <property type="evidence" value="ECO:0007669"/>
    <property type="project" value="UniProtKB-KW"/>
</dbReference>
<dbReference type="PROSITE" id="PS50110">
    <property type="entry name" value="RESPONSE_REGULATORY"/>
    <property type="match status" value="1"/>
</dbReference>
<comment type="subcellular location">
    <subcellularLocation>
        <location evidence="1">Cytoplasm</location>
    </subcellularLocation>
</comment>
<dbReference type="PANTHER" id="PTHR48111">
    <property type="entry name" value="REGULATOR OF RPOS"/>
    <property type="match status" value="1"/>
</dbReference>
<keyword evidence="2" id="KW-0963">Cytoplasm</keyword>
<evidence type="ECO:0000256" key="6">
    <source>
        <dbReference type="ARBA" id="ARBA00023125"/>
    </source>
</evidence>
<keyword evidence="4" id="KW-0902">Two-component regulatory system</keyword>
<dbReference type="SUPFAM" id="SSF52172">
    <property type="entry name" value="CheY-like"/>
    <property type="match status" value="1"/>
</dbReference>
<name>A0ABU1ZDS6_9BURK</name>
<dbReference type="InterPro" id="IPR011006">
    <property type="entry name" value="CheY-like_superfamily"/>
</dbReference>
<keyword evidence="5" id="KW-0805">Transcription regulation</keyword>
<dbReference type="InterPro" id="IPR001867">
    <property type="entry name" value="OmpR/PhoB-type_DNA-bd"/>
</dbReference>
<dbReference type="SMART" id="SM00862">
    <property type="entry name" value="Trans_reg_C"/>
    <property type="match status" value="1"/>
</dbReference>
<feature type="modified residue" description="4-aspartylphosphate" evidence="8">
    <location>
        <position position="67"/>
    </location>
</feature>
<keyword evidence="3 8" id="KW-0597">Phosphoprotein</keyword>
<dbReference type="InterPro" id="IPR036388">
    <property type="entry name" value="WH-like_DNA-bd_sf"/>
</dbReference>
<feature type="domain" description="Response regulatory" evidence="10">
    <location>
        <begin position="18"/>
        <end position="132"/>
    </location>
</feature>
<feature type="DNA-binding region" description="OmpR/PhoB-type" evidence="9">
    <location>
        <begin position="140"/>
        <end position="234"/>
    </location>
</feature>
<dbReference type="InterPro" id="IPR039420">
    <property type="entry name" value="WalR-like"/>
</dbReference>
<evidence type="ECO:0000256" key="7">
    <source>
        <dbReference type="ARBA" id="ARBA00023163"/>
    </source>
</evidence>
<protein>
    <submittedName>
        <fullName evidence="12">DNA-binding response OmpR family regulator</fullName>
    </submittedName>
</protein>
<keyword evidence="7" id="KW-0804">Transcription</keyword>
<dbReference type="InterPro" id="IPR001789">
    <property type="entry name" value="Sig_transdc_resp-reg_receiver"/>
</dbReference>
<dbReference type="Pfam" id="PF00072">
    <property type="entry name" value="Response_reg"/>
    <property type="match status" value="1"/>
</dbReference>
<evidence type="ECO:0000256" key="5">
    <source>
        <dbReference type="ARBA" id="ARBA00023015"/>
    </source>
</evidence>
<dbReference type="SMART" id="SM00448">
    <property type="entry name" value="REC"/>
    <property type="match status" value="1"/>
</dbReference>
<evidence type="ECO:0000256" key="9">
    <source>
        <dbReference type="PROSITE-ProRule" id="PRU01091"/>
    </source>
</evidence>
<evidence type="ECO:0000256" key="1">
    <source>
        <dbReference type="ARBA" id="ARBA00004496"/>
    </source>
</evidence>
<evidence type="ECO:0000313" key="13">
    <source>
        <dbReference type="Proteomes" id="UP001180536"/>
    </source>
</evidence>
<dbReference type="Gene3D" id="3.40.50.2300">
    <property type="match status" value="1"/>
</dbReference>
<dbReference type="EMBL" id="JAVDXQ010000006">
    <property type="protein sequence ID" value="MDR7298767.1"/>
    <property type="molecule type" value="Genomic_DNA"/>
</dbReference>
<evidence type="ECO:0000256" key="4">
    <source>
        <dbReference type="ARBA" id="ARBA00023012"/>
    </source>
</evidence>
<dbReference type="PANTHER" id="PTHR48111:SF35">
    <property type="entry name" value="TRANSCRIPTIONAL REGULATORY PROTEIN QSEB"/>
    <property type="match status" value="1"/>
</dbReference>
<dbReference type="Proteomes" id="UP001180536">
    <property type="component" value="Unassembled WGS sequence"/>
</dbReference>
<evidence type="ECO:0000259" key="11">
    <source>
        <dbReference type="PROSITE" id="PS51755"/>
    </source>
</evidence>
<dbReference type="CDD" id="cd17624">
    <property type="entry name" value="REC_OmpR_PmrA-like"/>
    <property type="match status" value="1"/>
</dbReference>
<sequence>MDDIIANGTTTTTDEPMRILLAEDDPLLGDGLRAGLRQQGFQVDWVRDGEAAERELRAAPYAAAVLDLGLPRLDGLQALARARAAGCTVPVLVLTARDAVPDRIRGLDGGADDYVVKPVDLFELGARLRALVRRAHGQPQERLAWQDLTLDPTARRVTQAGAEVALSAREFDLLALLLRQAGRVLSREQLEAQLYAWGQEVDSNAIEVHVHHLRRKLGAGLIETVRGVGYRVPRP</sequence>
<proteinExistence type="predicted"/>
<reference evidence="12 13" key="1">
    <citation type="submission" date="2023-07" db="EMBL/GenBank/DDBJ databases">
        <title>Sorghum-associated microbial communities from plants grown in Nebraska, USA.</title>
        <authorList>
            <person name="Schachtman D."/>
        </authorList>
    </citation>
    <scope>NUCLEOTIDE SEQUENCE [LARGE SCALE GENOMIC DNA]</scope>
    <source>
        <strain evidence="12 13">BE310</strain>
    </source>
</reference>
<evidence type="ECO:0000313" key="12">
    <source>
        <dbReference type="EMBL" id="MDR7298767.1"/>
    </source>
</evidence>
<keyword evidence="6 9" id="KW-0238">DNA-binding</keyword>
<keyword evidence="13" id="KW-1185">Reference proteome</keyword>
<evidence type="ECO:0000256" key="3">
    <source>
        <dbReference type="ARBA" id="ARBA00022553"/>
    </source>
</evidence>
<dbReference type="PROSITE" id="PS51755">
    <property type="entry name" value="OMPR_PHOB"/>
    <property type="match status" value="1"/>
</dbReference>
<comment type="caution">
    <text evidence="12">The sequence shown here is derived from an EMBL/GenBank/DDBJ whole genome shotgun (WGS) entry which is preliminary data.</text>
</comment>
<evidence type="ECO:0000256" key="8">
    <source>
        <dbReference type="PROSITE-ProRule" id="PRU00169"/>
    </source>
</evidence>
<dbReference type="Pfam" id="PF00486">
    <property type="entry name" value="Trans_reg_C"/>
    <property type="match status" value="1"/>
</dbReference>
<dbReference type="Gene3D" id="1.10.10.10">
    <property type="entry name" value="Winged helix-like DNA-binding domain superfamily/Winged helix DNA-binding domain"/>
    <property type="match status" value="1"/>
</dbReference>
<gene>
    <name evidence="12" type="ORF">J2X16_004135</name>
</gene>
<evidence type="ECO:0000256" key="2">
    <source>
        <dbReference type="ARBA" id="ARBA00022490"/>
    </source>
</evidence>
<dbReference type="CDD" id="cd00383">
    <property type="entry name" value="trans_reg_C"/>
    <property type="match status" value="1"/>
</dbReference>
<feature type="domain" description="OmpR/PhoB-type" evidence="11">
    <location>
        <begin position="140"/>
        <end position="234"/>
    </location>
</feature>
<organism evidence="12 13">
    <name type="scientific">Pelomonas aquatica</name>
    <dbReference type="NCBI Taxonomy" id="431058"/>
    <lineage>
        <taxon>Bacteria</taxon>
        <taxon>Pseudomonadati</taxon>
        <taxon>Pseudomonadota</taxon>
        <taxon>Betaproteobacteria</taxon>
        <taxon>Burkholderiales</taxon>
        <taxon>Sphaerotilaceae</taxon>
        <taxon>Roseateles</taxon>
    </lineage>
</organism>
<accession>A0ABU1ZDS6</accession>